<dbReference type="AlphaFoldDB" id="A0A1V8SFF5"/>
<protein>
    <submittedName>
        <fullName evidence="1">Uncharacterized protein</fullName>
    </submittedName>
</protein>
<gene>
    <name evidence="1" type="ORF">B0A48_16030</name>
</gene>
<name>A0A1V8SFF5_9PEZI</name>
<evidence type="ECO:0000313" key="2">
    <source>
        <dbReference type="Proteomes" id="UP000192596"/>
    </source>
</evidence>
<sequence>MSIHSQDLDCHGLMLNIPITANNYVLDIKKATTETELAEFVDGLDRDATIDRKHCSYVYAAVNAGYTVLNYDRLGNLFSEKPDPFDAITNAFLVQYGHLSSAAILTGFTFSLKNGRVPGAVYALVQAAPANPALFAFYPAEYFTMASRNTLQTVFLHRNSVTDPAGFTDEVLAYAESIKAPIASGAALETRGLISGGVAKDFNGPMQHFLGEFNYLVCWGNCKGDYSDEDLVEVDPAASVGETYIQPGAGYGLPCIGTLALGMRSRWAS</sequence>
<dbReference type="OrthoDB" id="190201at2759"/>
<reference evidence="2" key="1">
    <citation type="submission" date="2017-03" db="EMBL/GenBank/DDBJ databases">
        <title>Genomes of endolithic fungi from Antarctica.</title>
        <authorList>
            <person name="Coleine C."/>
            <person name="Masonjones S."/>
            <person name="Stajich J.E."/>
        </authorList>
    </citation>
    <scope>NUCLEOTIDE SEQUENCE [LARGE SCALE GENOMIC DNA]</scope>
    <source>
        <strain evidence="2">CCFEE 5527</strain>
    </source>
</reference>
<comment type="caution">
    <text evidence="1">The sequence shown here is derived from an EMBL/GenBank/DDBJ whole genome shotgun (WGS) entry which is preliminary data.</text>
</comment>
<dbReference type="EMBL" id="NAJO01000051">
    <property type="protein sequence ID" value="OQN97710.1"/>
    <property type="molecule type" value="Genomic_DNA"/>
</dbReference>
<dbReference type="Proteomes" id="UP000192596">
    <property type="component" value="Unassembled WGS sequence"/>
</dbReference>
<keyword evidence="2" id="KW-1185">Reference proteome</keyword>
<dbReference type="InParanoid" id="A0A1V8SFF5"/>
<accession>A0A1V8SFF5</accession>
<evidence type="ECO:0000313" key="1">
    <source>
        <dbReference type="EMBL" id="OQN97710.1"/>
    </source>
</evidence>
<dbReference type="STRING" id="1507870.A0A1V8SFF5"/>
<organism evidence="1 2">
    <name type="scientific">Cryoendolithus antarcticus</name>
    <dbReference type="NCBI Taxonomy" id="1507870"/>
    <lineage>
        <taxon>Eukaryota</taxon>
        <taxon>Fungi</taxon>
        <taxon>Dikarya</taxon>
        <taxon>Ascomycota</taxon>
        <taxon>Pezizomycotina</taxon>
        <taxon>Dothideomycetes</taxon>
        <taxon>Dothideomycetidae</taxon>
        <taxon>Cladosporiales</taxon>
        <taxon>Cladosporiaceae</taxon>
        <taxon>Cryoendolithus</taxon>
    </lineage>
</organism>
<proteinExistence type="predicted"/>